<name>A0A4R7I1W0_9ACTN</name>
<dbReference type="InterPro" id="IPR007182">
    <property type="entry name" value="MnhB"/>
</dbReference>
<evidence type="ECO:0000259" key="8">
    <source>
        <dbReference type="Pfam" id="PF04039"/>
    </source>
</evidence>
<evidence type="ECO:0000256" key="2">
    <source>
        <dbReference type="ARBA" id="ARBA00009425"/>
    </source>
</evidence>
<organism evidence="9 10">
    <name type="scientific">Ilumatobacter fluminis</name>
    <dbReference type="NCBI Taxonomy" id="467091"/>
    <lineage>
        <taxon>Bacteria</taxon>
        <taxon>Bacillati</taxon>
        <taxon>Actinomycetota</taxon>
        <taxon>Acidimicrobiia</taxon>
        <taxon>Acidimicrobiales</taxon>
        <taxon>Ilumatobacteraceae</taxon>
        <taxon>Ilumatobacter</taxon>
    </lineage>
</organism>
<feature type="transmembrane region" description="Helical" evidence="7">
    <location>
        <begin position="37"/>
        <end position="57"/>
    </location>
</feature>
<evidence type="ECO:0000256" key="1">
    <source>
        <dbReference type="ARBA" id="ARBA00004651"/>
    </source>
</evidence>
<dbReference type="EMBL" id="SOAU01000001">
    <property type="protein sequence ID" value="TDT17094.1"/>
    <property type="molecule type" value="Genomic_DNA"/>
</dbReference>
<accession>A0A4R7I1W0</accession>
<dbReference type="PANTHER" id="PTHR33932">
    <property type="entry name" value="NA(+)/H(+) ANTIPORTER SUBUNIT B"/>
    <property type="match status" value="1"/>
</dbReference>
<feature type="domain" description="Na+/H+ antiporter MnhB subunit-related protein" evidence="8">
    <location>
        <begin position="8"/>
        <end position="125"/>
    </location>
</feature>
<dbReference type="Pfam" id="PF04039">
    <property type="entry name" value="MnhB"/>
    <property type="match status" value="1"/>
</dbReference>
<feature type="transmembrane region" description="Helical" evidence="7">
    <location>
        <begin position="12"/>
        <end position="31"/>
    </location>
</feature>
<evidence type="ECO:0000256" key="5">
    <source>
        <dbReference type="ARBA" id="ARBA00022989"/>
    </source>
</evidence>
<keyword evidence="10" id="KW-1185">Reference proteome</keyword>
<dbReference type="GO" id="GO:0005886">
    <property type="term" value="C:plasma membrane"/>
    <property type="evidence" value="ECO:0007669"/>
    <property type="project" value="UniProtKB-SubCell"/>
</dbReference>
<comment type="similarity">
    <text evidence="2">Belongs to the CPA3 antiporters (TC 2.A.63) subunit B family.</text>
</comment>
<keyword evidence="4 7" id="KW-0812">Transmembrane</keyword>
<gene>
    <name evidence="9" type="ORF">BDK89_2698</name>
</gene>
<keyword evidence="5 7" id="KW-1133">Transmembrane helix</keyword>
<reference evidence="9 10" key="1">
    <citation type="submission" date="2019-03" db="EMBL/GenBank/DDBJ databases">
        <title>Sequencing the genomes of 1000 actinobacteria strains.</title>
        <authorList>
            <person name="Klenk H.-P."/>
        </authorList>
    </citation>
    <scope>NUCLEOTIDE SEQUENCE [LARGE SCALE GENOMIC DNA]</scope>
    <source>
        <strain evidence="9 10">DSM 18936</strain>
    </source>
</reference>
<keyword evidence="3" id="KW-1003">Cell membrane</keyword>
<dbReference type="RefSeq" id="WP_133869401.1">
    <property type="nucleotide sequence ID" value="NZ_SOAU01000001.1"/>
</dbReference>
<comment type="caution">
    <text evidence="9">The sequence shown here is derived from an EMBL/GenBank/DDBJ whole genome shotgun (WGS) entry which is preliminary data.</text>
</comment>
<evidence type="ECO:0000256" key="3">
    <source>
        <dbReference type="ARBA" id="ARBA00022475"/>
    </source>
</evidence>
<dbReference type="InterPro" id="IPR050622">
    <property type="entry name" value="CPA3_antiporter_subunitB"/>
</dbReference>
<sequence length="142" mass="14137">MIAERSIVVRTGIELASPLAVVVAAYLFFAGHNQPGGGFGAGLVLGAVAALRIVVGLSAPRRPVVLMGIGGVLAGVVAIAPLLFGDALLDQVVVDADLPVLGTVKSGTALIFDLGVTFIVVGLVVAVLLALGGDELAGEDRS</sequence>
<feature type="transmembrane region" description="Helical" evidence="7">
    <location>
        <begin position="109"/>
        <end position="131"/>
    </location>
</feature>
<dbReference type="Proteomes" id="UP000294558">
    <property type="component" value="Unassembled WGS sequence"/>
</dbReference>
<evidence type="ECO:0000256" key="4">
    <source>
        <dbReference type="ARBA" id="ARBA00022692"/>
    </source>
</evidence>
<evidence type="ECO:0000256" key="6">
    <source>
        <dbReference type="ARBA" id="ARBA00023136"/>
    </source>
</evidence>
<dbReference type="PANTHER" id="PTHR33932:SF4">
    <property type="entry name" value="NA(+)_H(+) ANTIPORTER SUBUNIT B"/>
    <property type="match status" value="1"/>
</dbReference>
<protein>
    <submittedName>
        <fullName evidence="9">Multisubunit sodium/proton antiporter MrpB subunit</fullName>
    </submittedName>
</protein>
<feature type="transmembrane region" description="Helical" evidence="7">
    <location>
        <begin position="64"/>
        <end position="89"/>
    </location>
</feature>
<keyword evidence="6 7" id="KW-0472">Membrane</keyword>
<proteinExistence type="inferred from homology"/>
<comment type="subcellular location">
    <subcellularLocation>
        <location evidence="1">Cell membrane</location>
        <topology evidence="1">Multi-pass membrane protein</topology>
    </subcellularLocation>
</comment>
<dbReference type="AlphaFoldDB" id="A0A4R7I1W0"/>
<evidence type="ECO:0000256" key="7">
    <source>
        <dbReference type="SAM" id="Phobius"/>
    </source>
</evidence>
<evidence type="ECO:0000313" key="9">
    <source>
        <dbReference type="EMBL" id="TDT17094.1"/>
    </source>
</evidence>
<evidence type="ECO:0000313" key="10">
    <source>
        <dbReference type="Proteomes" id="UP000294558"/>
    </source>
</evidence>